<evidence type="ECO:0000313" key="3">
    <source>
        <dbReference type="Proteomes" id="UP000051160"/>
    </source>
</evidence>
<dbReference type="PIRSF" id="PIRSF031644">
    <property type="entry name" value="UCP031644"/>
    <property type="match status" value="1"/>
</dbReference>
<accession>A0A0R1LPA3</accession>
<organism evidence="2 3">
    <name type="scientific">Secundilactobacillus odoratitofui DSM 19909 = JCM 15043</name>
    <dbReference type="NCBI Taxonomy" id="1423776"/>
    <lineage>
        <taxon>Bacteria</taxon>
        <taxon>Bacillati</taxon>
        <taxon>Bacillota</taxon>
        <taxon>Bacilli</taxon>
        <taxon>Lactobacillales</taxon>
        <taxon>Lactobacillaceae</taxon>
        <taxon>Secundilactobacillus</taxon>
    </lineage>
</organism>
<gene>
    <name evidence="2" type="ORF">FD04_GL001723</name>
</gene>
<reference evidence="2 3" key="1">
    <citation type="journal article" date="2015" name="Genome Announc.">
        <title>Expanding the biotechnology potential of lactobacilli through comparative genomics of 213 strains and associated genera.</title>
        <authorList>
            <person name="Sun Z."/>
            <person name="Harris H.M."/>
            <person name="McCann A."/>
            <person name="Guo C."/>
            <person name="Argimon S."/>
            <person name="Zhang W."/>
            <person name="Yang X."/>
            <person name="Jeffery I.B."/>
            <person name="Cooney J.C."/>
            <person name="Kagawa T.F."/>
            <person name="Liu W."/>
            <person name="Song Y."/>
            <person name="Salvetti E."/>
            <person name="Wrobel A."/>
            <person name="Rasinkangas P."/>
            <person name="Parkhill J."/>
            <person name="Rea M.C."/>
            <person name="O'Sullivan O."/>
            <person name="Ritari J."/>
            <person name="Douillard F.P."/>
            <person name="Paul Ross R."/>
            <person name="Yang R."/>
            <person name="Briner A.E."/>
            <person name="Felis G.E."/>
            <person name="de Vos W.M."/>
            <person name="Barrangou R."/>
            <person name="Klaenhammer T.R."/>
            <person name="Caufield P.W."/>
            <person name="Cui Y."/>
            <person name="Zhang H."/>
            <person name="O'Toole P.W."/>
        </authorList>
    </citation>
    <scope>NUCLEOTIDE SEQUENCE [LARGE SCALE GENOMIC DNA]</scope>
    <source>
        <strain evidence="2 3">DSM 19909</strain>
    </source>
</reference>
<dbReference type="RefSeq" id="WP_191981756.1">
    <property type="nucleotide sequence ID" value="NZ_AZEE01000029.1"/>
</dbReference>
<dbReference type="InterPro" id="IPR008319">
    <property type="entry name" value="GyrI-like_CCH_Lin2189-like"/>
</dbReference>
<name>A0A0R1LPA3_9LACO</name>
<feature type="domain" description="GyrI-like small molecule binding" evidence="1">
    <location>
        <begin position="17"/>
        <end position="202"/>
    </location>
</feature>
<evidence type="ECO:0000259" key="1">
    <source>
        <dbReference type="Pfam" id="PF06445"/>
    </source>
</evidence>
<protein>
    <recommendedName>
        <fullName evidence="1">GyrI-like small molecule binding domain-containing protein</fullName>
    </recommendedName>
</protein>
<dbReference type="InterPro" id="IPR029442">
    <property type="entry name" value="GyrI-like"/>
</dbReference>
<proteinExistence type="predicted"/>
<comment type="caution">
    <text evidence="2">The sequence shown here is derived from an EMBL/GenBank/DDBJ whole genome shotgun (WGS) entry which is preliminary data.</text>
</comment>
<dbReference type="PATRIC" id="fig|1423776.4.peg.1748"/>
<dbReference type="EMBL" id="AZEE01000029">
    <property type="protein sequence ID" value="KRK97685.1"/>
    <property type="molecule type" value="Genomic_DNA"/>
</dbReference>
<dbReference type="SUPFAM" id="SSF55136">
    <property type="entry name" value="Probable bacterial effector-binding domain"/>
    <property type="match status" value="1"/>
</dbReference>
<dbReference type="STRING" id="1423776.FD04_GL001723"/>
<dbReference type="Pfam" id="PF06445">
    <property type="entry name" value="GyrI-like"/>
    <property type="match status" value="1"/>
</dbReference>
<keyword evidence="3" id="KW-1185">Reference proteome</keyword>
<dbReference type="AlphaFoldDB" id="A0A0R1LPA3"/>
<evidence type="ECO:0000313" key="2">
    <source>
        <dbReference type="EMBL" id="KRK97685.1"/>
    </source>
</evidence>
<dbReference type="Proteomes" id="UP000051160">
    <property type="component" value="Unassembled WGS sequence"/>
</dbReference>
<sequence>MKHEWRKAEKLRYLSKQPTIVELPETKYLTISSLGNPNESPFQERIQTLYPLAYAIRMALKQGQYGEPYEYTVYPLEGIWTTTDGSRGETLNKDALSYKIMIRQPDQVTLKMFENALTTTKSKKSLPLIDQVQFEVVPATRALQMIHVGPFDSEGETFAKMTAYLAENNLTRTTIMGDYQHREIYLSDFRRVASEKLKTLLQYQLE</sequence>
<dbReference type="InterPro" id="IPR011256">
    <property type="entry name" value="Reg_factor_effector_dom_sf"/>
</dbReference>
<dbReference type="Gene3D" id="3.20.80.10">
    <property type="entry name" value="Regulatory factor, effector binding domain"/>
    <property type="match status" value="1"/>
</dbReference>